<evidence type="ECO:0000256" key="1">
    <source>
        <dbReference type="SAM" id="MobiDB-lite"/>
    </source>
</evidence>
<dbReference type="AlphaFoldDB" id="A0A4Y7TWI1"/>
<dbReference type="InterPro" id="IPR001810">
    <property type="entry name" value="F-box_dom"/>
</dbReference>
<feature type="region of interest" description="Disordered" evidence="1">
    <location>
        <begin position="1"/>
        <end position="35"/>
    </location>
</feature>
<dbReference type="Proteomes" id="UP000298030">
    <property type="component" value="Unassembled WGS sequence"/>
</dbReference>
<feature type="domain" description="F-box" evidence="2">
    <location>
        <begin position="36"/>
        <end position="82"/>
    </location>
</feature>
<dbReference type="PROSITE" id="PS50181">
    <property type="entry name" value="FBOX"/>
    <property type="match status" value="1"/>
</dbReference>
<dbReference type="STRING" id="71717.A0A4Y7TWI1"/>
<protein>
    <recommendedName>
        <fullName evidence="2">F-box domain-containing protein</fullName>
    </recommendedName>
</protein>
<evidence type="ECO:0000313" key="3">
    <source>
        <dbReference type="EMBL" id="TEB37982.1"/>
    </source>
</evidence>
<evidence type="ECO:0000259" key="2">
    <source>
        <dbReference type="PROSITE" id="PS50181"/>
    </source>
</evidence>
<proteinExistence type="predicted"/>
<feature type="compositionally biased region" description="Polar residues" evidence="1">
    <location>
        <begin position="15"/>
        <end position="27"/>
    </location>
</feature>
<evidence type="ECO:0000313" key="4">
    <source>
        <dbReference type="Proteomes" id="UP000298030"/>
    </source>
</evidence>
<dbReference type="SUPFAM" id="SSF81383">
    <property type="entry name" value="F-box domain"/>
    <property type="match status" value="1"/>
</dbReference>
<comment type="caution">
    <text evidence="3">The sequence shown here is derived from an EMBL/GenBank/DDBJ whole genome shotgun (WGS) entry which is preliminary data.</text>
</comment>
<organism evidence="3 4">
    <name type="scientific">Coprinellus micaceus</name>
    <name type="common">Glistening ink-cap mushroom</name>
    <name type="synonym">Coprinus micaceus</name>
    <dbReference type="NCBI Taxonomy" id="71717"/>
    <lineage>
        <taxon>Eukaryota</taxon>
        <taxon>Fungi</taxon>
        <taxon>Dikarya</taxon>
        <taxon>Basidiomycota</taxon>
        <taxon>Agaricomycotina</taxon>
        <taxon>Agaricomycetes</taxon>
        <taxon>Agaricomycetidae</taxon>
        <taxon>Agaricales</taxon>
        <taxon>Agaricineae</taxon>
        <taxon>Psathyrellaceae</taxon>
        <taxon>Coprinellus</taxon>
    </lineage>
</organism>
<feature type="region of interest" description="Disordered" evidence="1">
    <location>
        <begin position="203"/>
        <end position="225"/>
    </location>
</feature>
<reference evidence="3 4" key="1">
    <citation type="journal article" date="2019" name="Nat. Ecol. Evol.">
        <title>Megaphylogeny resolves global patterns of mushroom evolution.</title>
        <authorList>
            <person name="Varga T."/>
            <person name="Krizsan K."/>
            <person name="Foldi C."/>
            <person name="Dima B."/>
            <person name="Sanchez-Garcia M."/>
            <person name="Sanchez-Ramirez S."/>
            <person name="Szollosi G.J."/>
            <person name="Szarkandi J.G."/>
            <person name="Papp V."/>
            <person name="Albert L."/>
            <person name="Andreopoulos W."/>
            <person name="Angelini C."/>
            <person name="Antonin V."/>
            <person name="Barry K.W."/>
            <person name="Bougher N.L."/>
            <person name="Buchanan P."/>
            <person name="Buyck B."/>
            <person name="Bense V."/>
            <person name="Catcheside P."/>
            <person name="Chovatia M."/>
            <person name="Cooper J."/>
            <person name="Damon W."/>
            <person name="Desjardin D."/>
            <person name="Finy P."/>
            <person name="Geml J."/>
            <person name="Haridas S."/>
            <person name="Hughes K."/>
            <person name="Justo A."/>
            <person name="Karasinski D."/>
            <person name="Kautmanova I."/>
            <person name="Kiss B."/>
            <person name="Kocsube S."/>
            <person name="Kotiranta H."/>
            <person name="LaButti K.M."/>
            <person name="Lechner B.E."/>
            <person name="Liimatainen K."/>
            <person name="Lipzen A."/>
            <person name="Lukacs Z."/>
            <person name="Mihaltcheva S."/>
            <person name="Morgado L.N."/>
            <person name="Niskanen T."/>
            <person name="Noordeloos M.E."/>
            <person name="Ohm R.A."/>
            <person name="Ortiz-Santana B."/>
            <person name="Ovrebo C."/>
            <person name="Racz N."/>
            <person name="Riley R."/>
            <person name="Savchenko A."/>
            <person name="Shiryaev A."/>
            <person name="Soop K."/>
            <person name="Spirin V."/>
            <person name="Szebenyi C."/>
            <person name="Tomsovsky M."/>
            <person name="Tulloss R.E."/>
            <person name="Uehling J."/>
            <person name="Grigoriev I.V."/>
            <person name="Vagvolgyi C."/>
            <person name="Papp T."/>
            <person name="Martin F.M."/>
            <person name="Miettinen O."/>
            <person name="Hibbett D.S."/>
            <person name="Nagy L.G."/>
        </authorList>
    </citation>
    <scope>NUCLEOTIDE SEQUENCE [LARGE SCALE GENOMIC DNA]</scope>
    <source>
        <strain evidence="3 4">FP101781</strain>
    </source>
</reference>
<name>A0A4Y7TWI1_COPMI</name>
<dbReference type="CDD" id="cd09917">
    <property type="entry name" value="F-box_SF"/>
    <property type="match status" value="1"/>
</dbReference>
<keyword evidence="4" id="KW-1185">Reference proteome</keyword>
<gene>
    <name evidence="3" type="ORF">FA13DRAFT_1725606</name>
</gene>
<sequence>MAERPDAEAKRQKVSQRPQGDSVTQTRPDGREGKETCSLVTMPMEILLEILGLVSPGDLLNMSRTNKLFGTTPNVKSVWVASRSTVEAPEPPDDFTEVRWAKLLFHTNCQGCGRSDAYSLNLMLRRRVCGNCKKNCVVKMNSKWSKNQTYHNDGEIVGIVPFILCSDSGGWSDDVCGFPNASQYYWRTDVYPAMVKSRELKDAISDGTPAQRTPSGHGKRSARKWVEESRKLSKEHQAWYSCLDEQYKSRAGAVRAQRLAAFKSKFILLGYSTVDINAALSIDTDGIKEGSALIKEKAWDKLRPKFEQMIIARREWRLEKELQSIVVPRIQIFKALYKRSLSQLRPYDKRQVPAWQFLRTLPGVAEYIDAHESAAVTRRSFQPFIDKLLGHVADYWDQYKETITSRIPTTEFDEGSSPVDMARFVFICDAKHTETHEEGRELQTTVVSCDSGLLSGWAMIAEHLQRCEGRHCYEKGAIPEGTHRHTIKPRQYYCEVAASLIALSDVFFVCTACSLRRRYDVYTWRQALYHSRKAHAQSDVAPAARAHDERMEAQELMLHCNYCPSFSIAGRCNVLNHLQDQHGISTPESVDYFVDENSRRSLLPYRYDSPRPGESLYHCSHCPTDLPILLRRRFTIQGVSHHLSVKHRIGKQGLDLDFKLADAL</sequence>
<dbReference type="EMBL" id="QPFP01000003">
    <property type="protein sequence ID" value="TEB37982.1"/>
    <property type="molecule type" value="Genomic_DNA"/>
</dbReference>
<dbReference type="OrthoDB" id="2322499at2759"/>
<dbReference type="InterPro" id="IPR036047">
    <property type="entry name" value="F-box-like_dom_sf"/>
</dbReference>
<feature type="compositionally biased region" description="Basic and acidic residues" evidence="1">
    <location>
        <begin position="1"/>
        <end position="11"/>
    </location>
</feature>
<accession>A0A4Y7TWI1</accession>